<evidence type="ECO:0000313" key="3">
    <source>
        <dbReference type="Proteomes" id="UP000005237"/>
    </source>
</evidence>
<reference evidence="3" key="1">
    <citation type="submission" date="2010-08" db="EMBL/GenBank/DDBJ databases">
        <authorList>
            <consortium name="Caenorhabditis japonica Sequencing Consortium"/>
            <person name="Wilson R.K."/>
        </authorList>
    </citation>
    <scope>NUCLEOTIDE SEQUENCE [LARGE SCALE GENOMIC DNA]</scope>
    <source>
        <strain evidence="3">DF5081</strain>
    </source>
</reference>
<dbReference type="EnsemblMetazoa" id="CJA36829.1">
    <property type="protein sequence ID" value="CJA36829.1"/>
    <property type="gene ID" value="WBGene00212676"/>
</dbReference>
<evidence type="ECO:0000313" key="2">
    <source>
        <dbReference type="EnsemblMetazoa" id="CJA36829.1"/>
    </source>
</evidence>
<keyword evidence="3" id="KW-1185">Reference proteome</keyword>
<accession>A0A8R1EKH3</accession>
<dbReference type="Proteomes" id="UP000005237">
    <property type="component" value="Unassembled WGS sequence"/>
</dbReference>
<proteinExistence type="predicted"/>
<organism evidence="2 3">
    <name type="scientific">Caenorhabditis japonica</name>
    <dbReference type="NCBI Taxonomy" id="281687"/>
    <lineage>
        <taxon>Eukaryota</taxon>
        <taxon>Metazoa</taxon>
        <taxon>Ecdysozoa</taxon>
        <taxon>Nematoda</taxon>
        <taxon>Chromadorea</taxon>
        <taxon>Rhabditida</taxon>
        <taxon>Rhabditina</taxon>
        <taxon>Rhabditomorpha</taxon>
        <taxon>Rhabditoidea</taxon>
        <taxon>Rhabditidae</taxon>
        <taxon>Peloderinae</taxon>
        <taxon>Caenorhabditis</taxon>
    </lineage>
</organism>
<sequence>MNTRAALKRRAQEDAPKARKVRRSANQPRELADSQTLRVATMKSFKSTDMFYECLAIRIRHLPSYDEKHRDQVVPVLSMADKEEILDQLQNTDINAFYCHEDVLFGASSLPLSSLATKVMGKMIRKEHTEHLRSK</sequence>
<feature type="region of interest" description="Disordered" evidence="1">
    <location>
        <begin position="1"/>
        <end position="34"/>
    </location>
</feature>
<reference evidence="2" key="2">
    <citation type="submission" date="2022-06" db="UniProtKB">
        <authorList>
            <consortium name="EnsemblMetazoa"/>
        </authorList>
    </citation>
    <scope>IDENTIFICATION</scope>
    <source>
        <strain evidence="2">DF5081</strain>
    </source>
</reference>
<name>A0A8R1EKH3_CAEJA</name>
<protein>
    <submittedName>
        <fullName evidence="2">Uncharacterized protein</fullName>
    </submittedName>
</protein>
<dbReference type="AlphaFoldDB" id="A0A8R1EKH3"/>
<evidence type="ECO:0000256" key="1">
    <source>
        <dbReference type="SAM" id="MobiDB-lite"/>
    </source>
</evidence>